<evidence type="ECO:0000256" key="7">
    <source>
        <dbReference type="SAM" id="Phobius"/>
    </source>
</evidence>
<organism evidence="8 9">
    <name type="scientific">Pedobacter cryoconitis</name>
    <dbReference type="NCBI Taxonomy" id="188932"/>
    <lineage>
        <taxon>Bacteria</taxon>
        <taxon>Pseudomonadati</taxon>
        <taxon>Bacteroidota</taxon>
        <taxon>Sphingobacteriia</taxon>
        <taxon>Sphingobacteriales</taxon>
        <taxon>Sphingobacteriaceae</taxon>
        <taxon>Pedobacter</taxon>
    </lineage>
</organism>
<keyword evidence="3" id="KW-1003">Cell membrane</keyword>
<evidence type="ECO:0000256" key="3">
    <source>
        <dbReference type="ARBA" id="ARBA00022475"/>
    </source>
</evidence>
<name>A0A7X0J053_9SPHI</name>
<evidence type="ECO:0000256" key="1">
    <source>
        <dbReference type="ARBA" id="ARBA00004651"/>
    </source>
</evidence>
<feature type="transmembrane region" description="Helical" evidence="7">
    <location>
        <begin position="197"/>
        <end position="214"/>
    </location>
</feature>
<dbReference type="InterPro" id="IPR003370">
    <property type="entry name" value="Chromate_transpt"/>
</dbReference>
<comment type="caution">
    <text evidence="8">The sequence shown here is derived from an EMBL/GenBank/DDBJ whole genome shotgun (WGS) entry which is preliminary data.</text>
</comment>
<feature type="transmembrane region" description="Helical" evidence="7">
    <location>
        <begin position="77"/>
        <end position="101"/>
    </location>
</feature>
<sequence>MEKRQLLFIKDVFLFTFTAFGGAQSHISLLLKYFVKQTKYISEEDLLELNALAQILPGPASTQTLVGIAHKVGGLRLALVTFLIWIIPSAAIMTFAAISFAQLDHKVQFALVLKYIQPVALGIVAFGAYTLSRKVLVTQTAVFLAISAVIATLVLRNAYVFPLAILVGGMISSALESPKEESEIRVKLFANVNPRKLAYFFGVLLFLAAMGAIINRTSPFSLPIRLFENFYRNGIFIFGGGQVLVPLMFTEFVQMKHYLGSSEFLSGFALQQALPGPTFSFTSYVGALSMKNFGYGIYGQILGGIVAVIGINLPGLILVLFIVPFWEDLKKITRIRHSLSGINAVSVGFIIAAFILLVRPVVMDLTTKSAGFTDMLSIVLILITFLILNFTKISPTLIVLAGILLGYFM</sequence>
<evidence type="ECO:0000256" key="6">
    <source>
        <dbReference type="ARBA" id="ARBA00023136"/>
    </source>
</evidence>
<dbReference type="RefSeq" id="WP_184622979.1">
    <property type="nucleotide sequence ID" value="NZ_JACHCC010000002.1"/>
</dbReference>
<dbReference type="NCBIfam" id="TIGR00937">
    <property type="entry name" value="2A51"/>
    <property type="match status" value="1"/>
</dbReference>
<keyword evidence="5 7" id="KW-1133">Transmembrane helix</keyword>
<keyword evidence="4 7" id="KW-0812">Transmembrane</keyword>
<dbReference type="EMBL" id="JACHCC010000002">
    <property type="protein sequence ID" value="MBB6498655.1"/>
    <property type="molecule type" value="Genomic_DNA"/>
</dbReference>
<dbReference type="GO" id="GO:0015109">
    <property type="term" value="F:chromate transmembrane transporter activity"/>
    <property type="evidence" value="ECO:0007669"/>
    <property type="project" value="InterPro"/>
</dbReference>
<feature type="transmembrane region" description="Helical" evidence="7">
    <location>
        <begin position="378"/>
        <end position="408"/>
    </location>
</feature>
<feature type="transmembrane region" description="Helical" evidence="7">
    <location>
        <begin position="234"/>
        <end position="253"/>
    </location>
</feature>
<evidence type="ECO:0000313" key="8">
    <source>
        <dbReference type="EMBL" id="MBB6498655.1"/>
    </source>
</evidence>
<dbReference type="InterPro" id="IPR014047">
    <property type="entry name" value="Chr_Tranpt_l_chain"/>
</dbReference>
<proteinExistence type="inferred from homology"/>
<accession>A0A7X0J053</accession>
<dbReference type="Pfam" id="PF02417">
    <property type="entry name" value="Chromate_transp"/>
    <property type="match status" value="2"/>
</dbReference>
<evidence type="ECO:0000256" key="4">
    <source>
        <dbReference type="ARBA" id="ARBA00022692"/>
    </source>
</evidence>
<keyword evidence="6 7" id="KW-0472">Membrane</keyword>
<comment type="subcellular location">
    <subcellularLocation>
        <location evidence="1">Cell membrane</location>
        <topology evidence="1">Multi-pass membrane protein</topology>
    </subcellularLocation>
</comment>
<dbReference type="PANTHER" id="PTHR33567">
    <property type="entry name" value="CHROMATE ION TRANSPORTER (EUROFUNG)"/>
    <property type="match status" value="1"/>
</dbReference>
<dbReference type="Proteomes" id="UP000521017">
    <property type="component" value="Unassembled WGS sequence"/>
</dbReference>
<evidence type="ECO:0000313" key="9">
    <source>
        <dbReference type="Proteomes" id="UP000521017"/>
    </source>
</evidence>
<dbReference type="PANTHER" id="PTHR33567:SF3">
    <property type="entry name" value="CHROMATE ION TRANSPORTER (EUROFUNG)"/>
    <property type="match status" value="1"/>
</dbReference>
<feature type="transmembrane region" description="Helical" evidence="7">
    <location>
        <begin position="338"/>
        <end position="358"/>
    </location>
</feature>
<reference evidence="8 9" key="1">
    <citation type="submission" date="2020-08" db="EMBL/GenBank/DDBJ databases">
        <title>Genomic Encyclopedia of Type Strains, Phase IV (KMG-V): Genome sequencing to study the core and pangenomes of soil and plant-associated prokaryotes.</title>
        <authorList>
            <person name="Whitman W."/>
        </authorList>
    </citation>
    <scope>NUCLEOTIDE SEQUENCE [LARGE SCALE GENOMIC DNA]</scope>
    <source>
        <strain evidence="8 9">M2T3</strain>
    </source>
</reference>
<comment type="similarity">
    <text evidence="2">Belongs to the chromate ion transporter (CHR) (TC 2.A.51) family.</text>
</comment>
<gene>
    <name evidence="8" type="ORF">HDF25_000792</name>
</gene>
<feature type="transmembrane region" description="Helical" evidence="7">
    <location>
        <begin position="107"/>
        <end position="128"/>
    </location>
</feature>
<feature type="transmembrane region" description="Helical" evidence="7">
    <location>
        <begin position="297"/>
        <end position="326"/>
    </location>
</feature>
<evidence type="ECO:0000256" key="2">
    <source>
        <dbReference type="ARBA" id="ARBA00005262"/>
    </source>
</evidence>
<dbReference type="AlphaFoldDB" id="A0A7X0J053"/>
<dbReference type="PIRSF" id="PIRSF004810">
    <property type="entry name" value="ChrA"/>
    <property type="match status" value="1"/>
</dbReference>
<protein>
    <submittedName>
        <fullName evidence="8">Chromate transporter</fullName>
    </submittedName>
</protein>
<dbReference type="GO" id="GO:0005886">
    <property type="term" value="C:plasma membrane"/>
    <property type="evidence" value="ECO:0007669"/>
    <property type="project" value="UniProtKB-SubCell"/>
</dbReference>
<evidence type="ECO:0000256" key="5">
    <source>
        <dbReference type="ARBA" id="ARBA00022989"/>
    </source>
</evidence>